<proteinExistence type="predicted"/>
<dbReference type="EMBL" id="QZAM01000155">
    <property type="protein sequence ID" value="THW39911.1"/>
    <property type="molecule type" value="Genomic_DNA"/>
</dbReference>
<feature type="compositionally biased region" description="Low complexity" evidence="2">
    <location>
        <begin position="19"/>
        <end position="36"/>
    </location>
</feature>
<feature type="domain" description="Erythromycin biosynthesis protein CIII-like C-terminal" evidence="4">
    <location>
        <begin position="436"/>
        <end position="520"/>
    </location>
</feature>
<evidence type="ECO:0000313" key="8">
    <source>
        <dbReference type="Proteomes" id="UP000309076"/>
    </source>
</evidence>
<name>A0A4S9B039_AURPU</name>
<dbReference type="Proteomes" id="UP000309076">
    <property type="component" value="Unassembled WGS sequence"/>
</dbReference>
<comment type="caution">
    <text evidence="6">The sequence shown here is derived from an EMBL/GenBank/DDBJ whole genome shotgun (WGS) entry which is preliminary data.</text>
</comment>
<dbReference type="GO" id="GO:0016906">
    <property type="term" value="F:sterol 3-beta-glucosyltransferase activity"/>
    <property type="evidence" value="ECO:0007669"/>
    <property type="project" value="UniProtKB-ARBA"/>
</dbReference>
<accession>A0A4S9B039</accession>
<evidence type="ECO:0000259" key="4">
    <source>
        <dbReference type="Pfam" id="PF06722"/>
    </source>
</evidence>
<dbReference type="PANTHER" id="PTHR48050:SF27">
    <property type="entry name" value="GLUCOSYLTRANSFERASE, PUTATIVE (AFU_ORTHOLOGUE AFUA_7G04880)-RELATED"/>
    <property type="match status" value="1"/>
</dbReference>
<gene>
    <name evidence="6" type="ORF">D6D15_07680</name>
    <name evidence="5" type="ORF">D6D21_07076</name>
</gene>
<organism evidence="6 7">
    <name type="scientific">Aureobasidium pullulans</name>
    <name type="common">Black yeast</name>
    <name type="synonym">Pullularia pullulans</name>
    <dbReference type="NCBI Taxonomy" id="5580"/>
    <lineage>
        <taxon>Eukaryota</taxon>
        <taxon>Fungi</taxon>
        <taxon>Dikarya</taxon>
        <taxon>Ascomycota</taxon>
        <taxon>Pezizomycotina</taxon>
        <taxon>Dothideomycetes</taxon>
        <taxon>Dothideomycetidae</taxon>
        <taxon>Dothideales</taxon>
        <taxon>Saccotheciaceae</taxon>
        <taxon>Aureobasidium</taxon>
    </lineage>
</organism>
<dbReference type="FunFam" id="3.40.50.2000:FF:000009">
    <property type="entry name" value="Sterol 3-beta-glucosyltransferase UGT80A2"/>
    <property type="match status" value="1"/>
</dbReference>
<feature type="compositionally biased region" description="Polar residues" evidence="2">
    <location>
        <begin position="37"/>
        <end position="48"/>
    </location>
</feature>
<dbReference type="Pfam" id="PF03033">
    <property type="entry name" value="Glyco_transf_28"/>
    <property type="match status" value="1"/>
</dbReference>
<dbReference type="InterPro" id="IPR002213">
    <property type="entry name" value="UDP_glucos_trans"/>
</dbReference>
<evidence type="ECO:0000256" key="1">
    <source>
        <dbReference type="ARBA" id="ARBA00022679"/>
    </source>
</evidence>
<feature type="region of interest" description="Disordered" evidence="2">
    <location>
        <begin position="19"/>
        <end position="56"/>
    </location>
</feature>
<dbReference type="PANTHER" id="PTHR48050">
    <property type="entry name" value="STEROL 3-BETA-GLUCOSYLTRANSFERASE"/>
    <property type="match status" value="1"/>
</dbReference>
<dbReference type="SUPFAM" id="SSF53756">
    <property type="entry name" value="UDP-Glycosyltransferase/glycogen phosphorylase"/>
    <property type="match status" value="1"/>
</dbReference>
<sequence>MSAHSSIFLFIANRIKHNLNTPPSSNSSMNSKRTTTGAYQPSSGNQDGLNWDAPPAYKFEGHSNDGSVSAKITDDGRFNIGVKTKLSAIPGYDIEKLVTNQTPQRVVANTPCRVPPLNIVIQIVGSRGDVQPFIALGQRLQSSGHRIRIATHGEFEDFVRSTGLEFYNIGGNAAHLMAYMVKNPSIFPSFAMMKSGEIGRKRKMVYEMLNGCWRSCIMPDAQTEIPFVADAIIANPPSFAHVHCAQALGVPVHLMFTMPWSPTKAFPHPLANMQTEESDPQTANFMSYRIVDVMTWQGLGDVINLWRKKTLGLDAVANMVAPRLAEILQVPFTYCWSPALVPKPSDWPSYIDVCGFFFREEKPYTPDRELDAFLRAGPRPIYIGFGSIVMENPENMTDLIISAVKACRVRAIVSKGWSKLGAGRSDKDILFLGDCPHEWLFKHVAGVIHHGGAGTTACGLLNGRPTGIVPFFGDQPFWGNMVAVAGAGPKPIHHKELNSENLAAMIRKCLEPATLQAAADIARRMSHERGVDAAAESFFRNLPAQAMTCDIINGQKASWVWSDEQSNKLKLSDLALHTLVEHGKIKIEDTNVYEPYPITIENQRWDPLTASGSAIMGAAVDVSTAVSGLFFGLKSEFKQSNGSRDESGDRRAARVAIKTSRSVAEIGGVAVKASLVDYPMALVDGLDGIPALLGGKTRRFEPVTDWRSGGRVACKKFGMGFVDAFANLAMHPIRGAKNEGFAGFMKGIPAGAFGFVTTPAAGIFGLVAYPAQGVYKSIKTMYNPDRQEILFARQVHGAYLNTRYKLGPEQVAIVLSAFDATRATLRRGRKKNKK</sequence>
<dbReference type="CDD" id="cd03784">
    <property type="entry name" value="GT1_Gtf-like"/>
    <property type="match status" value="1"/>
</dbReference>
<dbReference type="GO" id="GO:0005975">
    <property type="term" value="P:carbohydrate metabolic process"/>
    <property type="evidence" value="ECO:0007669"/>
    <property type="project" value="InterPro"/>
</dbReference>
<dbReference type="EMBL" id="QZAR01000163">
    <property type="protein sequence ID" value="THW85988.1"/>
    <property type="molecule type" value="Genomic_DNA"/>
</dbReference>
<dbReference type="Proteomes" id="UP000304928">
    <property type="component" value="Unassembled WGS sequence"/>
</dbReference>
<evidence type="ECO:0000313" key="7">
    <source>
        <dbReference type="Proteomes" id="UP000304928"/>
    </source>
</evidence>
<feature type="domain" description="Glycosyltransferase family 28 N-terminal" evidence="3">
    <location>
        <begin position="119"/>
        <end position="267"/>
    </location>
</feature>
<keyword evidence="1 6" id="KW-0808">Transferase</keyword>
<dbReference type="FunFam" id="3.40.50.2000:FF:000100">
    <property type="entry name" value="Glycosyltransferase family 1 protein"/>
    <property type="match status" value="1"/>
</dbReference>
<evidence type="ECO:0000313" key="5">
    <source>
        <dbReference type="EMBL" id="THW39911.1"/>
    </source>
</evidence>
<protein>
    <submittedName>
        <fullName evidence="6">Glycosyltransferase family 1 protein</fullName>
    </submittedName>
</protein>
<dbReference type="Pfam" id="PF06722">
    <property type="entry name" value="EryCIII-like_C"/>
    <property type="match status" value="1"/>
</dbReference>
<dbReference type="AlphaFoldDB" id="A0A4S9B039"/>
<evidence type="ECO:0000259" key="3">
    <source>
        <dbReference type="Pfam" id="PF03033"/>
    </source>
</evidence>
<reference evidence="7 8" key="1">
    <citation type="submission" date="2018-10" db="EMBL/GenBank/DDBJ databases">
        <title>Fifty Aureobasidium pullulans genomes reveal a recombining polyextremotolerant generalist.</title>
        <authorList>
            <person name="Gostincar C."/>
            <person name="Turk M."/>
            <person name="Zajc J."/>
            <person name="Gunde-Cimerman N."/>
        </authorList>
    </citation>
    <scope>NUCLEOTIDE SEQUENCE [LARGE SCALE GENOMIC DNA]</scope>
    <source>
        <strain evidence="6 7">EXF-10507</strain>
        <strain evidence="5 8">EXF-10796</strain>
    </source>
</reference>
<dbReference type="InterPro" id="IPR050426">
    <property type="entry name" value="Glycosyltransferase_28"/>
</dbReference>
<evidence type="ECO:0000313" key="6">
    <source>
        <dbReference type="EMBL" id="THW85988.1"/>
    </source>
</evidence>
<evidence type="ECO:0000256" key="2">
    <source>
        <dbReference type="SAM" id="MobiDB-lite"/>
    </source>
</evidence>
<dbReference type="InterPro" id="IPR004276">
    <property type="entry name" value="GlycoTrans_28_N"/>
</dbReference>
<dbReference type="InterPro" id="IPR010610">
    <property type="entry name" value="EryCIII-like_C"/>
</dbReference>
<dbReference type="Gene3D" id="3.40.50.2000">
    <property type="entry name" value="Glycogen Phosphorylase B"/>
    <property type="match status" value="2"/>
</dbReference>